<feature type="transmembrane region" description="Helical" evidence="1">
    <location>
        <begin position="255"/>
        <end position="274"/>
    </location>
</feature>
<feature type="transmembrane region" description="Helical" evidence="1">
    <location>
        <begin position="196"/>
        <end position="215"/>
    </location>
</feature>
<protein>
    <submittedName>
        <fullName evidence="2">DUF6020 family protein</fullName>
    </submittedName>
</protein>
<feature type="transmembrane region" description="Helical" evidence="1">
    <location>
        <begin position="545"/>
        <end position="565"/>
    </location>
</feature>
<dbReference type="Proteomes" id="UP001286376">
    <property type="component" value="Unassembled WGS sequence"/>
</dbReference>
<feature type="transmembrane region" description="Helical" evidence="1">
    <location>
        <begin position="58"/>
        <end position="76"/>
    </location>
</feature>
<feature type="transmembrane region" description="Helical" evidence="1">
    <location>
        <begin position="130"/>
        <end position="151"/>
    </location>
</feature>
<dbReference type="InterPro" id="IPR046062">
    <property type="entry name" value="DUF6020"/>
</dbReference>
<proteinExistence type="predicted"/>
<evidence type="ECO:0000313" key="2">
    <source>
        <dbReference type="EMBL" id="MDV8946882.1"/>
    </source>
</evidence>
<feature type="transmembrane region" description="Helical" evidence="1">
    <location>
        <begin position="6"/>
        <end position="22"/>
    </location>
</feature>
<name>A0AAJ1IC86_LIMRT</name>
<dbReference type="EMBL" id="JAOTNP010000026">
    <property type="protein sequence ID" value="MDV8946882.1"/>
    <property type="molecule type" value="Genomic_DNA"/>
</dbReference>
<feature type="transmembrane region" description="Helical" evidence="1">
    <location>
        <begin position="88"/>
        <end position="110"/>
    </location>
</feature>
<keyword evidence="1" id="KW-0472">Membrane</keyword>
<reference evidence="2 3" key="1">
    <citation type="journal article" date="2022" name="Front. Cell. Infect. Microbiol.">
        <title>The probiotic and immunomodulation effects of Limosilactobacillus reuteri RGW1 isolated from calf feces.</title>
        <authorList>
            <person name="Huang K."/>
            <person name="Shi W."/>
            <person name="Yang B."/>
            <person name="Wang J."/>
        </authorList>
    </citation>
    <scope>NUCLEOTIDE SEQUENCE [LARGE SCALE GENOMIC DNA]</scope>
    <source>
        <strain evidence="2 3">RGW1</strain>
    </source>
</reference>
<evidence type="ECO:0000256" key="1">
    <source>
        <dbReference type="SAM" id="Phobius"/>
    </source>
</evidence>
<accession>A0AAJ1IC86</accession>
<keyword evidence="1" id="KW-0812">Transmembrane</keyword>
<gene>
    <name evidence="2" type="ORF">NX099_05605</name>
</gene>
<comment type="caution">
    <text evidence="2">The sequence shown here is derived from an EMBL/GenBank/DDBJ whole genome shotgun (WGS) entry which is preliminary data.</text>
</comment>
<dbReference type="AlphaFoldDB" id="A0AAJ1IC86"/>
<dbReference type="RefSeq" id="WP_181393429.1">
    <property type="nucleotide sequence ID" value="NZ_CALNWZ010000027.1"/>
</dbReference>
<sequence length="571" mass="65876">MARSNFFKFLIIMTGISLLFDFQKINLNSMYLLVYIPIMIAVYLLLNIPLKTVFLNKNISYILSVILSLITIGNVCGKLGIQFELINVCKLIVIIVGFTILFEKTFQLLIQFSTEKNLITDEKGISWKKSFFIIVLGWVIYLLPFLPGNVAGDGNFQLIEYFGHAAMTNHHPFLSTMLEGGILNLGKHILNDNFGLFLYVIIQLLICCLIYSYCIFKVSTLGINKKIGIYFSIFIGFAPYWSFVSETLHKDGLFIAFFALFITSLVMMSVNLFIRKRLIKKQLILLTVSALLVCFWRNDGIYMVIPSIICLIFVNKRKYWKTFTCSLLVLLSVYVAFNKVLLPALDVAPTEKREMLSLPVQQTSRYIKYYPNEITKNQRQVLKETFNNSTKLGELYNPNNADPTKFNLKDQFNVKKYINIWIEMGLRHPFVYLAATFEGTNAYYTPWLLAQNFTWCGAISDWSKPNFLDLHYITPKKLRSSFIGFVNGVASLPFINMFLNDSLAIWLGILMAAFMWRKFGFKYLIPIIPIFMNLLICIASPVNGLIRYSGCVVFAIYILLTYYFYVLKFRN</sequence>
<dbReference type="Pfam" id="PF19484">
    <property type="entry name" value="DUF6020"/>
    <property type="match status" value="1"/>
</dbReference>
<feature type="transmembrane region" description="Helical" evidence="1">
    <location>
        <begin position="519"/>
        <end position="538"/>
    </location>
</feature>
<keyword evidence="1" id="KW-1133">Transmembrane helix</keyword>
<evidence type="ECO:0000313" key="3">
    <source>
        <dbReference type="Proteomes" id="UP001286376"/>
    </source>
</evidence>
<organism evidence="2 3">
    <name type="scientific">Limosilactobacillus reuteri</name>
    <name type="common">Lactobacillus reuteri</name>
    <dbReference type="NCBI Taxonomy" id="1598"/>
    <lineage>
        <taxon>Bacteria</taxon>
        <taxon>Bacillati</taxon>
        <taxon>Bacillota</taxon>
        <taxon>Bacilli</taxon>
        <taxon>Lactobacillales</taxon>
        <taxon>Lactobacillaceae</taxon>
        <taxon>Limosilactobacillus</taxon>
    </lineage>
</organism>
<feature type="transmembrane region" description="Helical" evidence="1">
    <location>
        <begin position="227"/>
        <end position="243"/>
    </location>
</feature>
<feature type="transmembrane region" description="Helical" evidence="1">
    <location>
        <begin position="320"/>
        <end position="337"/>
    </location>
</feature>
<feature type="transmembrane region" description="Helical" evidence="1">
    <location>
        <begin position="29"/>
        <end position="46"/>
    </location>
</feature>